<keyword evidence="1" id="KW-0812">Transmembrane</keyword>
<evidence type="ECO:0000256" key="1">
    <source>
        <dbReference type="SAM" id="Phobius"/>
    </source>
</evidence>
<dbReference type="Proteomes" id="UP001497497">
    <property type="component" value="Unassembled WGS sequence"/>
</dbReference>
<evidence type="ECO:0000313" key="3">
    <source>
        <dbReference type="EMBL" id="CAL1526658.1"/>
    </source>
</evidence>
<organism evidence="3 4">
    <name type="scientific">Lymnaea stagnalis</name>
    <name type="common">Great pond snail</name>
    <name type="synonym">Helix stagnalis</name>
    <dbReference type="NCBI Taxonomy" id="6523"/>
    <lineage>
        <taxon>Eukaryota</taxon>
        <taxon>Metazoa</taxon>
        <taxon>Spiralia</taxon>
        <taxon>Lophotrochozoa</taxon>
        <taxon>Mollusca</taxon>
        <taxon>Gastropoda</taxon>
        <taxon>Heterobranchia</taxon>
        <taxon>Euthyneura</taxon>
        <taxon>Panpulmonata</taxon>
        <taxon>Hygrophila</taxon>
        <taxon>Lymnaeoidea</taxon>
        <taxon>Lymnaeidae</taxon>
        <taxon>Lymnaea</taxon>
    </lineage>
</organism>
<name>A0AAV2GZ70_LYMST</name>
<feature type="chain" id="PRO_5043326536" evidence="2">
    <location>
        <begin position="23"/>
        <end position="212"/>
    </location>
</feature>
<keyword evidence="4" id="KW-1185">Reference proteome</keyword>
<keyword evidence="2" id="KW-0732">Signal</keyword>
<sequence>MQKLTELVVGLLVIFAVRKGITDPEEYQMWRRPVRTFMDPVDFRKRTCPDGFVQDVDYLIISGVVNVTDIGHPPLDACVLVFYEEGGGFTHIWKSRYHLGKEPCVDLKRVPATSCRCLAQDAKQIRIKCNITMKTEYHRSIFALAYLSNTLYVSAASERLPNVYNDSSCLNRNISSRNHGSSLLGSGNDMSVIGIIFTAFVIPVSSLFSFDQ</sequence>
<evidence type="ECO:0000256" key="2">
    <source>
        <dbReference type="SAM" id="SignalP"/>
    </source>
</evidence>
<proteinExistence type="predicted"/>
<reference evidence="3 4" key="1">
    <citation type="submission" date="2024-04" db="EMBL/GenBank/DDBJ databases">
        <authorList>
            <consortium name="Genoscope - CEA"/>
            <person name="William W."/>
        </authorList>
    </citation>
    <scope>NUCLEOTIDE SEQUENCE [LARGE SCALE GENOMIC DNA]</scope>
</reference>
<keyword evidence="1" id="KW-1133">Transmembrane helix</keyword>
<feature type="transmembrane region" description="Helical" evidence="1">
    <location>
        <begin position="190"/>
        <end position="210"/>
    </location>
</feature>
<accession>A0AAV2GZ70</accession>
<keyword evidence="1" id="KW-0472">Membrane</keyword>
<comment type="caution">
    <text evidence="3">The sequence shown here is derived from an EMBL/GenBank/DDBJ whole genome shotgun (WGS) entry which is preliminary data.</text>
</comment>
<dbReference type="EMBL" id="CAXITT010000007">
    <property type="protein sequence ID" value="CAL1526658.1"/>
    <property type="molecule type" value="Genomic_DNA"/>
</dbReference>
<gene>
    <name evidence="3" type="ORF">GSLYS_00000835001</name>
</gene>
<evidence type="ECO:0000313" key="4">
    <source>
        <dbReference type="Proteomes" id="UP001497497"/>
    </source>
</evidence>
<protein>
    <submittedName>
        <fullName evidence="3">Uncharacterized protein</fullName>
    </submittedName>
</protein>
<feature type="signal peptide" evidence="2">
    <location>
        <begin position="1"/>
        <end position="22"/>
    </location>
</feature>
<dbReference type="AlphaFoldDB" id="A0AAV2GZ70"/>